<evidence type="ECO:0000256" key="2">
    <source>
        <dbReference type="ARBA" id="ARBA00022801"/>
    </source>
</evidence>
<evidence type="ECO:0000256" key="3">
    <source>
        <dbReference type="ARBA" id="ARBA00023211"/>
    </source>
</evidence>
<dbReference type="AlphaFoldDB" id="W7U852"/>
<dbReference type="InterPro" id="IPR031675">
    <property type="entry name" value="STPPase_N"/>
</dbReference>
<comment type="caution">
    <text evidence="5">The sequence shown here is derived from an EMBL/GenBank/DDBJ whole genome shotgun (WGS) entry which is preliminary data.</text>
</comment>
<proteinExistence type="predicted"/>
<dbReference type="EMBL" id="AZIL01000212">
    <property type="protein sequence ID" value="EWM28966.1"/>
    <property type="molecule type" value="Genomic_DNA"/>
</dbReference>
<evidence type="ECO:0000313" key="5">
    <source>
        <dbReference type="EMBL" id="EWM28966.1"/>
    </source>
</evidence>
<keyword evidence="2" id="KW-0378">Hydrolase</keyword>
<dbReference type="Proteomes" id="UP000019335">
    <property type="component" value="Chromosome 3"/>
</dbReference>
<organism evidence="5 6">
    <name type="scientific">Nannochloropsis gaditana</name>
    <dbReference type="NCBI Taxonomy" id="72520"/>
    <lineage>
        <taxon>Eukaryota</taxon>
        <taxon>Sar</taxon>
        <taxon>Stramenopiles</taxon>
        <taxon>Ochrophyta</taxon>
        <taxon>Eustigmatophyceae</taxon>
        <taxon>Eustigmatales</taxon>
        <taxon>Monodopsidaceae</taxon>
        <taxon>Nannochloropsis</taxon>
    </lineage>
</organism>
<keyword evidence="1" id="KW-0479">Metal-binding</keyword>
<evidence type="ECO:0000256" key="1">
    <source>
        <dbReference type="ARBA" id="ARBA00022723"/>
    </source>
</evidence>
<dbReference type="GO" id="GO:0046872">
    <property type="term" value="F:metal ion binding"/>
    <property type="evidence" value="ECO:0007669"/>
    <property type="project" value="UniProtKB-KW"/>
</dbReference>
<gene>
    <name evidence="5" type="ORF">Naga_101446g1</name>
</gene>
<dbReference type="Pfam" id="PF16891">
    <property type="entry name" value="STPPase_N"/>
    <property type="match status" value="1"/>
</dbReference>
<feature type="domain" description="Serine-threonine protein phosphatase N-terminal" evidence="4">
    <location>
        <begin position="68"/>
        <end position="104"/>
    </location>
</feature>
<sequence length="109" mass="11842">MLSTIKTDTIISKTSRISSRGTESSSIFIVSSASSSLPTMAAPAIPLPPSHVPNQSHPRIAEVEADIVDRLLGELLAVKDARPGTEVNLAEDDIFWLCRKCREVRVGRE</sequence>
<dbReference type="OrthoDB" id="1930084at2759"/>
<name>W7U852_9STRA</name>
<reference evidence="5 6" key="1">
    <citation type="journal article" date="2014" name="Mol. Plant">
        <title>Chromosome Scale Genome Assembly and Transcriptome Profiling of Nannochloropsis gaditana in Nitrogen Depletion.</title>
        <authorList>
            <person name="Corteggiani Carpinelli E."/>
            <person name="Telatin A."/>
            <person name="Vitulo N."/>
            <person name="Forcato C."/>
            <person name="D'Angelo M."/>
            <person name="Schiavon R."/>
            <person name="Vezzi A."/>
            <person name="Giacometti G.M."/>
            <person name="Morosinotto T."/>
            <person name="Valle G."/>
        </authorList>
    </citation>
    <scope>NUCLEOTIDE SEQUENCE [LARGE SCALE GENOMIC DNA]</scope>
    <source>
        <strain evidence="5 6">B-31</strain>
    </source>
</reference>
<accession>W7U852</accession>
<evidence type="ECO:0000259" key="4">
    <source>
        <dbReference type="Pfam" id="PF16891"/>
    </source>
</evidence>
<keyword evidence="3" id="KW-0464">Manganese</keyword>
<protein>
    <recommendedName>
        <fullName evidence="4">Serine-threonine protein phosphatase N-terminal domain-containing protein</fullName>
    </recommendedName>
</protein>
<evidence type="ECO:0000313" key="6">
    <source>
        <dbReference type="Proteomes" id="UP000019335"/>
    </source>
</evidence>
<keyword evidence="6" id="KW-1185">Reference proteome</keyword>
<dbReference type="GO" id="GO:0016787">
    <property type="term" value="F:hydrolase activity"/>
    <property type="evidence" value="ECO:0007669"/>
    <property type="project" value="UniProtKB-KW"/>
</dbReference>